<feature type="domain" description="Enoyl-CoA hydratase/isomerase" evidence="3">
    <location>
        <begin position="8"/>
        <end position="90"/>
    </location>
</feature>
<dbReference type="EMBL" id="OY731405">
    <property type="protein sequence ID" value="CAJ1972396.1"/>
    <property type="molecule type" value="Genomic_DNA"/>
</dbReference>
<keyword evidence="1 2" id="KW-0378">Hydrolase</keyword>
<dbReference type="Gene3D" id="3.90.226.10">
    <property type="entry name" value="2-enoyl-CoA Hydratase, Chain A, domain 1"/>
    <property type="match status" value="1"/>
</dbReference>
<dbReference type="PANTHER" id="PTHR43176:SF14">
    <property type="entry name" value="SMALL RIBOSOMAL SUBUNIT PROTEIN MS47"/>
    <property type="match status" value="1"/>
</dbReference>
<dbReference type="Gramene" id="rna-AYBTSS11_LOCUS24445">
    <property type="protein sequence ID" value="CAJ1972396.1"/>
    <property type="gene ID" value="gene-AYBTSS11_LOCUS24445"/>
</dbReference>
<dbReference type="GO" id="GO:0003860">
    <property type="term" value="F:3-hydroxyisobutyryl-CoA hydrolase activity"/>
    <property type="evidence" value="ECO:0007669"/>
    <property type="project" value="UniProtKB-UniRule"/>
</dbReference>
<gene>
    <name evidence="4" type="ORF">AYBTSS11_LOCUS24445</name>
</gene>
<sequence length="102" mass="12172">MRWKQRNSMEKEAAESYDEWSSTTLRRIREASPIEFKSYLTIYRFETLDKCLVREYRVSLRGISKHVSSNFFEGVRARMVDKDFPPKFKAGMTTSTVWKAFE</sequence>
<dbReference type="Pfam" id="PF16113">
    <property type="entry name" value="ECH_2"/>
    <property type="match status" value="1"/>
</dbReference>
<dbReference type="InterPro" id="IPR045004">
    <property type="entry name" value="ECH_dom"/>
</dbReference>
<organism evidence="4 5">
    <name type="scientific">Sphenostylis stenocarpa</name>
    <dbReference type="NCBI Taxonomy" id="92480"/>
    <lineage>
        <taxon>Eukaryota</taxon>
        <taxon>Viridiplantae</taxon>
        <taxon>Streptophyta</taxon>
        <taxon>Embryophyta</taxon>
        <taxon>Tracheophyta</taxon>
        <taxon>Spermatophyta</taxon>
        <taxon>Magnoliopsida</taxon>
        <taxon>eudicotyledons</taxon>
        <taxon>Gunneridae</taxon>
        <taxon>Pentapetalae</taxon>
        <taxon>rosids</taxon>
        <taxon>fabids</taxon>
        <taxon>Fabales</taxon>
        <taxon>Fabaceae</taxon>
        <taxon>Papilionoideae</taxon>
        <taxon>50 kb inversion clade</taxon>
        <taxon>NPAAA clade</taxon>
        <taxon>indigoferoid/millettioid clade</taxon>
        <taxon>Phaseoleae</taxon>
        <taxon>Sphenostylis</taxon>
    </lineage>
</organism>
<dbReference type="AlphaFoldDB" id="A0AA86VP57"/>
<dbReference type="EC" id="3.1.2.4" evidence="2"/>
<evidence type="ECO:0000256" key="2">
    <source>
        <dbReference type="RuleBase" id="RU369070"/>
    </source>
</evidence>
<name>A0AA86VP57_9FABA</name>
<reference evidence="4" key="1">
    <citation type="submission" date="2023-10" db="EMBL/GenBank/DDBJ databases">
        <authorList>
            <person name="Domelevo Entfellner J.-B."/>
        </authorList>
    </citation>
    <scope>NUCLEOTIDE SEQUENCE</scope>
</reference>
<comment type="similarity">
    <text evidence="2">Belongs to the enoyl-CoA hydratase/isomerase family.</text>
</comment>
<dbReference type="PANTHER" id="PTHR43176">
    <property type="entry name" value="3-HYDROXYISOBUTYRYL-COA HYDROLASE-RELATED"/>
    <property type="match status" value="1"/>
</dbReference>
<dbReference type="Proteomes" id="UP001189624">
    <property type="component" value="Chromosome 8"/>
</dbReference>
<keyword evidence="5" id="KW-1185">Reference proteome</keyword>
<dbReference type="InterPro" id="IPR032259">
    <property type="entry name" value="HIBYL-CoA-H"/>
</dbReference>
<accession>A0AA86VP57</accession>
<evidence type="ECO:0000259" key="3">
    <source>
        <dbReference type="Pfam" id="PF16113"/>
    </source>
</evidence>
<evidence type="ECO:0000313" key="4">
    <source>
        <dbReference type="EMBL" id="CAJ1972396.1"/>
    </source>
</evidence>
<comment type="pathway">
    <text evidence="2">Amino-acid degradation; L-valine degradation.</text>
</comment>
<evidence type="ECO:0000256" key="1">
    <source>
        <dbReference type="ARBA" id="ARBA00022801"/>
    </source>
</evidence>
<comment type="function">
    <text evidence="2">Hydrolyzes 3-hydroxyisobutyryl-CoA (HIBYL-CoA), a saline catabolite. Has high activity toward isobutyryl-CoA. Could be an isobutyryl-CoA dehydrogenase that functions in valine catabolism.</text>
</comment>
<evidence type="ECO:0000313" key="5">
    <source>
        <dbReference type="Proteomes" id="UP001189624"/>
    </source>
</evidence>
<protein>
    <recommendedName>
        <fullName evidence="2">3-hydroxyisobutyryl-CoA hydrolase</fullName>
        <shortName evidence="2">HIB-CoA hydrolase</shortName>
        <shortName evidence="2">HIBYL-CoA-H</shortName>
        <ecNumber evidence="2">3.1.2.4</ecNumber>
    </recommendedName>
    <alternativeName>
        <fullName evidence="2">3-hydroxyisobutyryl-coenzyme A hydrolase</fullName>
    </alternativeName>
</protein>
<dbReference type="GO" id="GO:0006574">
    <property type="term" value="P:L-valine catabolic process"/>
    <property type="evidence" value="ECO:0007669"/>
    <property type="project" value="UniProtKB-UniRule"/>
</dbReference>
<comment type="catalytic activity">
    <reaction evidence="2">
        <text>3-hydroxy-2-methylpropanoyl-CoA + H2O = 3-hydroxy-2-methylpropanoate + CoA + H(+)</text>
        <dbReference type="Rhea" id="RHEA:20888"/>
        <dbReference type="ChEBI" id="CHEBI:11805"/>
        <dbReference type="ChEBI" id="CHEBI:15377"/>
        <dbReference type="ChEBI" id="CHEBI:15378"/>
        <dbReference type="ChEBI" id="CHEBI:57287"/>
        <dbReference type="ChEBI" id="CHEBI:57340"/>
        <dbReference type="EC" id="3.1.2.4"/>
    </reaction>
</comment>
<proteinExistence type="inferred from homology"/>